<keyword evidence="2 10" id="KW-1003">Cell membrane</keyword>
<keyword evidence="4 10" id="KW-0133">Cell shape</keyword>
<comment type="function">
    <text evidence="8 10">Involved in peptidoglycan biosynthesis. Transports lipid-linked peptidoglycan precursors from the inner to the outer leaflet of the cytoplasmic membrane.</text>
</comment>
<gene>
    <name evidence="10 11" type="primary">murJ</name>
    <name evidence="11" type="ORF">ABS361_14245</name>
</gene>
<dbReference type="InterPro" id="IPR051050">
    <property type="entry name" value="Lipid_II_flippase_MurJ/MviN"/>
</dbReference>
<dbReference type="Pfam" id="PF03023">
    <property type="entry name" value="MurJ"/>
    <property type="match status" value="1"/>
</dbReference>
<protein>
    <recommendedName>
        <fullName evidence="10">Probable lipid II flippase MurJ</fullName>
    </recommendedName>
</protein>
<dbReference type="EMBL" id="CP158568">
    <property type="protein sequence ID" value="XBY43252.1"/>
    <property type="molecule type" value="Genomic_DNA"/>
</dbReference>
<dbReference type="CDD" id="cd13123">
    <property type="entry name" value="MATE_MurJ_like"/>
    <property type="match status" value="1"/>
</dbReference>
<comment type="similarity">
    <text evidence="9 10">Belongs to the MurJ/MviN family.</text>
</comment>
<feature type="transmembrane region" description="Helical" evidence="10">
    <location>
        <begin position="286"/>
        <end position="303"/>
    </location>
</feature>
<dbReference type="HAMAP" id="MF_02078">
    <property type="entry name" value="MurJ_MviN"/>
    <property type="match status" value="1"/>
</dbReference>
<dbReference type="PANTHER" id="PTHR47019">
    <property type="entry name" value="LIPID II FLIPPASE MURJ"/>
    <property type="match status" value="1"/>
</dbReference>
<comment type="pathway">
    <text evidence="10">Cell wall biogenesis; peptidoglycan biosynthesis.</text>
</comment>
<dbReference type="NCBIfam" id="TIGR01695">
    <property type="entry name" value="murJ_mviN"/>
    <property type="match status" value="1"/>
</dbReference>
<evidence type="ECO:0000256" key="9">
    <source>
        <dbReference type="ARBA" id="ARBA00061532"/>
    </source>
</evidence>
<dbReference type="AlphaFoldDB" id="A0AAU7X670"/>
<evidence type="ECO:0000256" key="2">
    <source>
        <dbReference type="ARBA" id="ARBA00022475"/>
    </source>
</evidence>
<evidence type="ECO:0000256" key="8">
    <source>
        <dbReference type="ARBA" id="ARBA00060041"/>
    </source>
</evidence>
<comment type="caution">
    <text evidence="10">Lacks conserved residue(s) required for the propagation of feature annotation.</text>
</comment>
<accession>A0AAU7X670</accession>
<dbReference type="PRINTS" id="PR01806">
    <property type="entry name" value="VIRFACTRMVIN"/>
</dbReference>
<keyword evidence="6 10" id="KW-1133">Transmembrane helix</keyword>
<feature type="transmembrane region" description="Helical" evidence="10">
    <location>
        <begin position="200"/>
        <end position="223"/>
    </location>
</feature>
<name>A0AAU7X670_9HYPH</name>
<keyword evidence="10" id="KW-0997">Cell inner membrane</keyword>
<feature type="transmembrane region" description="Helical" evidence="10">
    <location>
        <begin position="175"/>
        <end position="194"/>
    </location>
</feature>
<dbReference type="InterPro" id="IPR004268">
    <property type="entry name" value="MurJ"/>
</dbReference>
<dbReference type="GO" id="GO:0009252">
    <property type="term" value="P:peptidoglycan biosynthetic process"/>
    <property type="evidence" value="ECO:0007669"/>
    <property type="project" value="UniProtKB-UniRule"/>
</dbReference>
<keyword evidence="10" id="KW-0961">Cell wall biogenesis/degradation</keyword>
<feature type="transmembrane region" description="Helical" evidence="10">
    <location>
        <begin position="366"/>
        <end position="385"/>
    </location>
</feature>
<sequence length="451" mass="47105">MPRFVPTGAAAAFLKRAGTVSGFTMLSRASGFLRDVVLAAVLGAGPLADAFFIALRLPNHFRAIFAEGAFNSAFVPTYAGQLERVGQQAALISAGRIAGALTAIMAILLIAAEIWTRPFLVLLTPDFGKDPVLGDLTVALTRITFPYLTCVTAVTVMGAVLNAHQRFAAAAAAPILFNLGVVVALGLVAALGVAKGEVPAYAAAIGVTVAGFAEILLLVLALGRAGLDLRLRMPTLDPAFRTFLKRLGPAVIGSGASQIAMFVDTIVAASLPVGAVSALYYADRLYQLPIGVIGVAVGTVLLPELARRIAADDEAGARRAQGRAVFWSAVLTLPFVLAFLFVPKLLVALAFERGAFHADAADRAGLTLQAYAFGLMAIVLLRSVVSGFHARGDTTTPMFVAFVAIGANVVLKLLLTERYDVVGLAAATSAGAWINLLLLVLLEARRRSRAE</sequence>
<organism evidence="11">
    <name type="scientific">Methyloraptor flagellatus</name>
    <dbReference type="NCBI Taxonomy" id="3162530"/>
    <lineage>
        <taxon>Bacteria</taxon>
        <taxon>Pseudomonadati</taxon>
        <taxon>Pseudomonadota</taxon>
        <taxon>Alphaproteobacteria</taxon>
        <taxon>Hyphomicrobiales</taxon>
        <taxon>Ancalomicrobiaceae</taxon>
        <taxon>Methyloraptor</taxon>
    </lineage>
</organism>
<proteinExistence type="inferred from homology"/>
<evidence type="ECO:0000256" key="6">
    <source>
        <dbReference type="ARBA" id="ARBA00022989"/>
    </source>
</evidence>
<dbReference type="KEGG" id="mflg:ABS361_14245"/>
<evidence type="ECO:0000256" key="7">
    <source>
        <dbReference type="ARBA" id="ARBA00023136"/>
    </source>
</evidence>
<evidence type="ECO:0000256" key="5">
    <source>
        <dbReference type="ARBA" id="ARBA00022984"/>
    </source>
</evidence>
<feature type="transmembrane region" description="Helical" evidence="10">
    <location>
        <begin position="324"/>
        <end position="346"/>
    </location>
</feature>
<evidence type="ECO:0000313" key="11">
    <source>
        <dbReference type="EMBL" id="XBY43252.1"/>
    </source>
</evidence>
<dbReference type="RefSeq" id="WP_407048351.1">
    <property type="nucleotide sequence ID" value="NZ_CP158568.1"/>
</dbReference>
<keyword evidence="3 10" id="KW-0812">Transmembrane</keyword>
<dbReference type="GO" id="GO:0015648">
    <property type="term" value="F:lipid-linked peptidoglycan transporter activity"/>
    <property type="evidence" value="ECO:0007669"/>
    <property type="project" value="UniProtKB-UniRule"/>
</dbReference>
<feature type="transmembrane region" description="Helical" evidence="10">
    <location>
        <begin position="97"/>
        <end position="123"/>
    </location>
</feature>
<evidence type="ECO:0000256" key="4">
    <source>
        <dbReference type="ARBA" id="ARBA00022960"/>
    </source>
</evidence>
<evidence type="ECO:0000256" key="10">
    <source>
        <dbReference type="HAMAP-Rule" id="MF_02078"/>
    </source>
</evidence>
<dbReference type="PANTHER" id="PTHR47019:SF1">
    <property type="entry name" value="LIPID II FLIPPASE MURJ"/>
    <property type="match status" value="1"/>
</dbReference>
<feature type="transmembrane region" description="Helical" evidence="10">
    <location>
        <begin position="397"/>
        <end position="415"/>
    </location>
</feature>
<feature type="transmembrane region" description="Helical" evidence="10">
    <location>
        <begin position="32"/>
        <end position="55"/>
    </location>
</feature>
<keyword evidence="5 10" id="KW-0573">Peptidoglycan synthesis</keyword>
<keyword evidence="10" id="KW-0813">Transport</keyword>
<reference evidence="11" key="1">
    <citation type="submission" date="2024-06" db="EMBL/GenBank/DDBJ databases">
        <title>Methylostella associata gen. nov., sp. nov., a novel Ancalomicrobiaceae-affiliated facultatively methylotrophic bacteria that feed on methanotrophs of the genus Methylococcus.</title>
        <authorList>
            <person name="Saltykova V."/>
            <person name="Danilova O.V."/>
            <person name="Oshkin I.Y."/>
            <person name="Belova S.E."/>
            <person name="Pimenov N.V."/>
            <person name="Dedysh S.N."/>
        </authorList>
    </citation>
    <scope>NUCLEOTIDE SEQUENCE</scope>
    <source>
        <strain evidence="11">S20</strain>
    </source>
</reference>
<dbReference type="GO" id="GO:0008360">
    <property type="term" value="P:regulation of cell shape"/>
    <property type="evidence" value="ECO:0007669"/>
    <property type="project" value="UniProtKB-KW"/>
</dbReference>
<comment type="subcellular location">
    <subcellularLocation>
        <location evidence="10">Cell inner membrane</location>
        <topology evidence="10">Multi-pass membrane protein</topology>
    </subcellularLocation>
    <subcellularLocation>
        <location evidence="1">Cell membrane</location>
        <topology evidence="1">Multi-pass membrane protein</topology>
    </subcellularLocation>
</comment>
<feature type="transmembrane region" description="Helical" evidence="10">
    <location>
        <begin position="143"/>
        <end position="163"/>
    </location>
</feature>
<dbReference type="GO" id="GO:0071555">
    <property type="term" value="P:cell wall organization"/>
    <property type="evidence" value="ECO:0007669"/>
    <property type="project" value="UniProtKB-KW"/>
</dbReference>
<dbReference type="GO" id="GO:0005886">
    <property type="term" value="C:plasma membrane"/>
    <property type="evidence" value="ECO:0007669"/>
    <property type="project" value="UniProtKB-SubCell"/>
</dbReference>
<evidence type="ECO:0000256" key="3">
    <source>
        <dbReference type="ARBA" id="ARBA00022692"/>
    </source>
</evidence>
<keyword evidence="7 10" id="KW-0472">Membrane</keyword>
<dbReference type="GO" id="GO:0034204">
    <property type="term" value="P:lipid translocation"/>
    <property type="evidence" value="ECO:0007669"/>
    <property type="project" value="TreeGrafter"/>
</dbReference>
<evidence type="ECO:0000256" key="1">
    <source>
        <dbReference type="ARBA" id="ARBA00004651"/>
    </source>
</evidence>
<feature type="transmembrane region" description="Helical" evidence="10">
    <location>
        <begin position="421"/>
        <end position="442"/>
    </location>
</feature>